<dbReference type="InterPro" id="IPR035328">
    <property type="entry name" value="DUF3048_C"/>
</dbReference>
<accession>A0ABN3UNZ6</accession>
<dbReference type="Proteomes" id="UP001501842">
    <property type="component" value="Unassembled WGS sequence"/>
</dbReference>
<dbReference type="InterPro" id="IPR023158">
    <property type="entry name" value="YerB-like_sf"/>
</dbReference>
<proteinExistence type="predicted"/>
<dbReference type="Gene3D" id="3.50.90.10">
    <property type="entry name" value="YerB-like"/>
    <property type="match status" value="1"/>
</dbReference>
<dbReference type="Pfam" id="PF11258">
    <property type="entry name" value="DUF3048"/>
    <property type="match status" value="1"/>
</dbReference>
<reference evidence="4 5" key="1">
    <citation type="journal article" date="2019" name="Int. J. Syst. Evol. Microbiol.">
        <title>The Global Catalogue of Microorganisms (GCM) 10K type strain sequencing project: providing services to taxonomists for standard genome sequencing and annotation.</title>
        <authorList>
            <consortium name="The Broad Institute Genomics Platform"/>
            <consortium name="The Broad Institute Genome Sequencing Center for Infectious Disease"/>
            <person name="Wu L."/>
            <person name="Ma J."/>
        </authorList>
    </citation>
    <scope>NUCLEOTIDE SEQUENCE [LARGE SCALE GENOMIC DNA]</scope>
    <source>
        <strain evidence="4 5">JCM 8201</strain>
    </source>
</reference>
<protein>
    <submittedName>
        <fullName evidence="4">DUF3048 domain-containing protein</fullName>
    </submittedName>
</protein>
<sequence length="344" mass="37608">MQRVSRRGFTFTMAGLVLGAAGCSSGEEKPKSTPQAGTPTPTPTPTPTGLGYHPFNGGKKGLRNKVLAVKVDNTGPAHPQEGLRSADIVYVEQVEGGETRIMAVFCSQFPKRVGPVRSARISDLHLLDQFRSPVFAFSGVQSKMKPMIREADLIDVSQDNGAGGYFRYGGGRSGGRYAPYNLFGDPRSFLRQARKAGRARDIGFRFGPAPEGGRPLEQFTARWPAESLTFRWSARQKRWLSSHNGTVNTAAEGGVLGGRTIVIQYVRTTRSKFHDFLGSYTPLLHTTGRGKALVLRDGKAYDCTWSRPSRRKGTVFTTEGGERMTFAPGQVWVVLVNKDKPVVP</sequence>
<feature type="region of interest" description="Disordered" evidence="1">
    <location>
        <begin position="22"/>
        <end position="55"/>
    </location>
</feature>
<name>A0ABN3UNZ6_9ACTN</name>
<dbReference type="RefSeq" id="WP_344455685.1">
    <property type="nucleotide sequence ID" value="NZ_BAAATZ010000030.1"/>
</dbReference>
<dbReference type="Pfam" id="PF17479">
    <property type="entry name" value="DUF3048_C"/>
    <property type="match status" value="1"/>
</dbReference>
<dbReference type="EMBL" id="BAAATZ010000030">
    <property type="protein sequence ID" value="GAA2735784.1"/>
    <property type="molecule type" value="Genomic_DNA"/>
</dbReference>
<comment type="caution">
    <text evidence="4">The sequence shown here is derived from an EMBL/GenBank/DDBJ whole genome shotgun (WGS) entry which is preliminary data.</text>
</comment>
<dbReference type="InterPro" id="IPR021416">
    <property type="entry name" value="DUF3048_N"/>
</dbReference>
<keyword evidence="5" id="KW-1185">Reference proteome</keyword>
<evidence type="ECO:0000259" key="3">
    <source>
        <dbReference type="Pfam" id="PF17479"/>
    </source>
</evidence>
<organism evidence="4 5">
    <name type="scientific">Actinocorallia aurantiaca</name>
    <dbReference type="NCBI Taxonomy" id="46204"/>
    <lineage>
        <taxon>Bacteria</taxon>
        <taxon>Bacillati</taxon>
        <taxon>Actinomycetota</taxon>
        <taxon>Actinomycetes</taxon>
        <taxon>Streptosporangiales</taxon>
        <taxon>Thermomonosporaceae</taxon>
        <taxon>Actinocorallia</taxon>
    </lineage>
</organism>
<evidence type="ECO:0000313" key="4">
    <source>
        <dbReference type="EMBL" id="GAA2735784.1"/>
    </source>
</evidence>
<dbReference type="PROSITE" id="PS51257">
    <property type="entry name" value="PROKAR_LIPOPROTEIN"/>
    <property type="match status" value="1"/>
</dbReference>
<feature type="domain" description="DUF3048" evidence="3">
    <location>
        <begin position="223"/>
        <end position="333"/>
    </location>
</feature>
<feature type="domain" description="DUF3048" evidence="2">
    <location>
        <begin position="63"/>
        <end position="197"/>
    </location>
</feature>
<evidence type="ECO:0000313" key="5">
    <source>
        <dbReference type="Proteomes" id="UP001501842"/>
    </source>
</evidence>
<dbReference type="SUPFAM" id="SSF159774">
    <property type="entry name" value="YerB-like"/>
    <property type="match status" value="1"/>
</dbReference>
<evidence type="ECO:0000256" key="1">
    <source>
        <dbReference type="SAM" id="MobiDB-lite"/>
    </source>
</evidence>
<gene>
    <name evidence="4" type="ORF">GCM10010439_61440</name>
</gene>
<evidence type="ECO:0000259" key="2">
    <source>
        <dbReference type="Pfam" id="PF11258"/>
    </source>
</evidence>